<proteinExistence type="predicted"/>
<keyword evidence="2" id="KW-1185">Reference proteome</keyword>
<reference evidence="1" key="1">
    <citation type="submission" date="2019-04" db="EMBL/GenBank/DDBJ databases">
        <title>Microbes associate with the intestines of laboratory mice.</title>
        <authorList>
            <person name="Navarre W."/>
            <person name="Wong E."/>
            <person name="Huang K."/>
            <person name="Tropini C."/>
            <person name="Ng K."/>
            <person name="Yu B."/>
        </authorList>
    </citation>
    <scope>NUCLEOTIDE SEQUENCE</scope>
    <source>
        <strain evidence="1">NM73_A23</strain>
    </source>
</reference>
<evidence type="ECO:0000313" key="2">
    <source>
        <dbReference type="Proteomes" id="UP000308886"/>
    </source>
</evidence>
<comment type="caution">
    <text evidence="1">The sequence shown here is derived from an EMBL/GenBank/DDBJ whole genome shotgun (WGS) entry which is preliminary data.</text>
</comment>
<dbReference type="EMBL" id="SRZC01000014">
    <property type="protein sequence ID" value="TGX81711.1"/>
    <property type="molecule type" value="Genomic_DNA"/>
</dbReference>
<name>A0AC61QPF2_9BACT</name>
<evidence type="ECO:0000313" key="1">
    <source>
        <dbReference type="EMBL" id="TGX81711.1"/>
    </source>
</evidence>
<accession>A0AC61QPF2</accession>
<gene>
    <name evidence="1" type="ORF">E5358_09265</name>
</gene>
<dbReference type="Proteomes" id="UP000308886">
    <property type="component" value="Unassembled WGS sequence"/>
</dbReference>
<protein>
    <submittedName>
        <fullName evidence="1">DUF4270 domain-containing protein</fullName>
    </submittedName>
</protein>
<organism evidence="1 2">
    <name type="scientific">Palleniella muris</name>
    <dbReference type="NCBI Taxonomy" id="3038145"/>
    <lineage>
        <taxon>Bacteria</taxon>
        <taxon>Pseudomonadati</taxon>
        <taxon>Bacteroidota</taxon>
        <taxon>Bacteroidia</taxon>
        <taxon>Bacteroidales</taxon>
        <taxon>Prevotellaceae</taxon>
        <taxon>Palleniella</taxon>
    </lineage>
</organism>
<sequence>MKKKGFFHFHATFGSLLAVLLLTTACDDTTETLGSSITNIEDVMSVSDAVYRVTSQSVRVDSIIARSSTRALGIVKDPETGTYIQSNLLTQFHVIEDDYEYDEDSVDTKALSCGITFNCNAFYGDSLQTMKATLYELSMDKTLEEGKTYYSNLDPIKNGYIRNDGIKVSKVFSIVNCDDSDSVRQANNYSKFIYFELNKEYTDTKGNKYTNYGEYLLTKYFESPDNFKNSYNFIHRVCPGFYIKMDNGLGCMAYINSAQLSATFQYGKNKVTKIFPIYATDEVKQVTEVITDTITTKELVKDNNCTYIKSPTGIATLLTLPVEEICEGHENDSINSAKVVMRCYSSDMDNKYTFQKPATLLMLEKDSLTSFFTSGKIADNRKSYVASYSGTTNGYTFNNIGQLVKTIYKRLPADAVAREEYKRKYPNWDKVLLVPVTANYTTYNSTSILSSVTPDTSLSTAKLVGGPNNPDAIEISVVYSRYTR</sequence>